<evidence type="ECO:0000313" key="6">
    <source>
        <dbReference type="EMBL" id="PKU51143.1"/>
    </source>
</evidence>
<dbReference type="PANTHER" id="PTHR44307">
    <property type="entry name" value="PHOSPHOETHANOLAMINE METHYLTRANSFERASE"/>
    <property type="match status" value="1"/>
</dbReference>
<protein>
    <submittedName>
        <fullName evidence="6">Class I SAM-dependent methyltransferase</fullName>
    </submittedName>
</protein>
<proteinExistence type="predicted"/>
<gene>
    <name evidence="6" type="ORF">CRI88_14960</name>
</gene>
<reference evidence="6 7" key="1">
    <citation type="submission" date="2017-10" db="EMBL/GenBank/DDBJ databases">
        <title>Draft genome of Lysinibacillus fusiformis strain Juneja, a laboratory-derived pathogen of Drosophila melanogaster.</title>
        <authorList>
            <person name="Smith B.R."/>
            <person name="Unckless R.L."/>
        </authorList>
    </citation>
    <scope>NUCLEOTIDE SEQUENCE [LARGE SCALE GENOMIC DNA]</scope>
    <source>
        <strain evidence="6 7">Juneja</strain>
    </source>
</reference>
<keyword evidence="3 6" id="KW-0808">Transferase</keyword>
<dbReference type="GO" id="GO:0032259">
    <property type="term" value="P:methylation"/>
    <property type="evidence" value="ECO:0007669"/>
    <property type="project" value="UniProtKB-KW"/>
</dbReference>
<evidence type="ECO:0000256" key="2">
    <source>
        <dbReference type="ARBA" id="ARBA00022603"/>
    </source>
</evidence>
<dbReference type="GO" id="GO:0008757">
    <property type="term" value="F:S-adenosylmethionine-dependent methyltransferase activity"/>
    <property type="evidence" value="ECO:0007669"/>
    <property type="project" value="InterPro"/>
</dbReference>
<evidence type="ECO:0000256" key="1">
    <source>
        <dbReference type="ARBA" id="ARBA00005189"/>
    </source>
</evidence>
<name>A0A2I0UYJ3_9BACI</name>
<feature type="domain" description="Methyltransferase type 11" evidence="5">
    <location>
        <begin position="20"/>
        <end position="114"/>
    </location>
</feature>
<dbReference type="AlphaFoldDB" id="A0A2I0UYJ3"/>
<evidence type="ECO:0000313" key="7">
    <source>
        <dbReference type="Proteomes" id="UP000234956"/>
    </source>
</evidence>
<comment type="pathway">
    <text evidence="4">Phospholipid metabolism.</text>
</comment>
<dbReference type="EMBL" id="PDFK01000004">
    <property type="protein sequence ID" value="PKU51143.1"/>
    <property type="molecule type" value="Genomic_DNA"/>
</dbReference>
<evidence type="ECO:0000256" key="3">
    <source>
        <dbReference type="ARBA" id="ARBA00022679"/>
    </source>
</evidence>
<dbReference type="CDD" id="cd02440">
    <property type="entry name" value="AdoMet_MTases"/>
    <property type="match status" value="1"/>
</dbReference>
<dbReference type="Gene3D" id="3.40.50.150">
    <property type="entry name" value="Vaccinia Virus protein VP39"/>
    <property type="match status" value="1"/>
</dbReference>
<evidence type="ECO:0000256" key="4">
    <source>
        <dbReference type="ARBA" id="ARBA00025707"/>
    </source>
</evidence>
<keyword evidence="2 6" id="KW-0489">Methyltransferase</keyword>
<dbReference type="InterPro" id="IPR029063">
    <property type="entry name" value="SAM-dependent_MTases_sf"/>
</dbReference>
<comment type="pathway">
    <text evidence="1">Lipid metabolism.</text>
</comment>
<dbReference type="SUPFAM" id="SSF53335">
    <property type="entry name" value="S-adenosyl-L-methionine-dependent methyltransferases"/>
    <property type="match status" value="1"/>
</dbReference>
<sequence>MNLSKALFSTENITPGADILDVGCGTGQTAAYLATAYQASVTGIDIHPVMIKKAQKRMQKARLPVRLLQGSIEKTSLPNESFDLILAESVLAFVNQQQALQEIYRLLKKSGRFIAIEFTKPTTLPPELADDIQQFYGFKSLLMKKDWVKLLQQAGFHDIRIQKNQSISSKPEFDVSAAIESKFYEVMDQHLAMNEKYQPFLDYRIYTCTK</sequence>
<organism evidence="6 7">
    <name type="scientific">Lysinibacillus fusiformis</name>
    <dbReference type="NCBI Taxonomy" id="28031"/>
    <lineage>
        <taxon>Bacteria</taxon>
        <taxon>Bacillati</taxon>
        <taxon>Bacillota</taxon>
        <taxon>Bacilli</taxon>
        <taxon>Bacillales</taxon>
        <taxon>Bacillaceae</taxon>
        <taxon>Lysinibacillus</taxon>
    </lineage>
</organism>
<comment type="caution">
    <text evidence="6">The sequence shown here is derived from an EMBL/GenBank/DDBJ whole genome shotgun (WGS) entry which is preliminary data.</text>
</comment>
<accession>A0A2I0UYJ3</accession>
<dbReference type="Proteomes" id="UP000234956">
    <property type="component" value="Unassembled WGS sequence"/>
</dbReference>
<dbReference type="PANTHER" id="PTHR44307:SF2">
    <property type="entry name" value="PHOSPHOETHANOLAMINE METHYLTRANSFERASE ISOFORM X1"/>
    <property type="match status" value="1"/>
</dbReference>
<evidence type="ECO:0000259" key="5">
    <source>
        <dbReference type="Pfam" id="PF08241"/>
    </source>
</evidence>
<dbReference type="Pfam" id="PF08241">
    <property type="entry name" value="Methyltransf_11"/>
    <property type="match status" value="1"/>
</dbReference>
<dbReference type="InterPro" id="IPR013216">
    <property type="entry name" value="Methyltransf_11"/>
</dbReference>